<organism evidence="2">
    <name type="scientific">Phaeomonas parva</name>
    <dbReference type="NCBI Taxonomy" id="124430"/>
    <lineage>
        <taxon>Eukaryota</taxon>
        <taxon>Sar</taxon>
        <taxon>Stramenopiles</taxon>
        <taxon>Ochrophyta</taxon>
        <taxon>Pinguiophyceae</taxon>
        <taxon>Pinguiochrysidales</taxon>
        <taxon>Pinguiochrysidaceae</taxon>
        <taxon>Phaeomonas</taxon>
    </lineage>
</organism>
<name>A0A6U4D7K4_9STRA</name>
<protein>
    <submittedName>
        <fullName evidence="2">Uncharacterized protein</fullName>
    </submittedName>
</protein>
<evidence type="ECO:0000313" key="3">
    <source>
        <dbReference type="EMBL" id="CAD9245459.1"/>
    </source>
</evidence>
<accession>A0A6U4D7K4</accession>
<dbReference type="AlphaFoldDB" id="A0A6U4D7K4"/>
<reference evidence="2" key="1">
    <citation type="submission" date="2021-01" db="EMBL/GenBank/DDBJ databases">
        <authorList>
            <person name="Corre E."/>
            <person name="Pelletier E."/>
            <person name="Niang G."/>
            <person name="Scheremetjew M."/>
            <person name="Finn R."/>
            <person name="Kale V."/>
            <person name="Holt S."/>
            <person name="Cochrane G."/>
            <person name="Meng A."/>
            <person name="Brown T."/>
            <person name="Cohen L."/>
        </authorList>
    </citation>
    <scope>NUCLEOTIDE SEQUENCE</scope>
    <source>
        <strain evidence="2">CCMP2877</strain>
    </source>
</reference>
<dbReference type="EMBL" id="HBGJ01006126">
    <property type="protein sequence ID" value="CAD9245459.1"/>
    <property type="molecule type" value="Transcribed_RNA"/>
</dbReference>
<evidence type="ECO:0000313" key="2">
    <source>
        <dbReference type="EMBL" id="CAD9245449.1"/>
    </source>
</evidence>
<evidence type="ECO:0000256" key="1">
    <source>
        <dbReference type="SAM" id="SignalP"/>
    </source>
</evidence>
<feature type="signal peptide" evidence="1">
    <location>
        <begin position="1"/>
        <end position="15"/>
    </location>
</feature>
<dbReference type="EMBL" id="HBGJ01006115">
    <property type="protein sequence ID" value="CAD9245449.1"/>
    <property type="molecule type" value="Transcribed_RNA"/>
</dbReference>
<keyword evidence="1" id="KW-0732">Signal</keyword>
<proteinExistence type="predicted"/>
<sequence>MKLTVALVALQSAAALRIPFVRQRNPMGNTVVDIPDVDRAVEHVAVTNMESGVEQPEVADPVSAMREGIYNAESSFMEALKKIELPDFMAGIKQVGETIDEWDDIMQTRLAAAAEANDYSLLFTGIKDEDATVEADAEAAPLVAKIEEVAESADVAKIAVVDEEAAAAAVSEAEAADNLAMVTTFVEDMVKQVETAAATVPTTLPKTAEIDEAAVDEPIVAAVDAKMEEPVVAAVATVAVEEAVMEEAAVEEPAMASVSVVGLQEPPVKPRASPAARVDKIYKSIQTVGVDAFKAARAKKDGTDVEEATVAVMDEVEEVILEEVVDAAEEEGPMPTRELTKINFSSARSLYKEGKTTRGRFWASRVRRGWNKVFRRKALEAEV</sequence>
<feature type="chain" id="PRO_5036192025" evidence="1">
    <location>
        <begin position="16"/>
        <end position="383"/>
    </location>
</feature>
<gene>
    <name evidence="2" type="ORF">PPAR1163_LOCUS3798</name>
    <name evidence="3" type="ORF">PPAR1163_LOCUS3808</name>
</gene>